<evidence type="ECO:0000256" key="1">
    <source>
        <dbReference type="SAM" id="SignalP"/>
    </source>
</evidence>
<organism evidence="2 3">
    <name type="scientific">Corallococcus soli</name>
    <dbReference type="NCBI Taxonomy" id="2710757"/>
    <lineage>
        <taxon>Bacteria</taxon>
        <taxon>Pseudomonadati</taxon>
        <taxon>Myxococcota</taxon>
        <taxon>Myxococcia</taxon>
        <taxon>Myxococcales</taxon>
        <taxon>Cystobacterineae</taxon>
        <taxon>Myxococcaceae</taxon>
        <taxon>Corallococcus</taxon>
    </lineage>
</organism>
<evidence type="ECO:0008006" key="4">
    <source>
        <dbReference type="Google" id="ProtNLM"/>
    </source>
</evidence>
<comment type="caution">
    <text evidence="2">The sequence shown here is derived from an EMBL/GenBank/DDBJ whole genome shotgun (WGS) entry which is preliminary data.</text>
</comment>
<dbReference type="EMBL" id="JAAIYO010000007">
    <property type="protein sequence ID" value="MBE4751249.1"/>
    <property type="molecule type" value="Genomic_DNA"/>
</dbReference>
<evidence type="ECO:0000313" key="3">
    <source>
        <dbReference type="Proteomes" id="UP001516472"/>
    </source>
</evidence>
<protein>
    <recommendedName>
        <fullName evidence="4">4Fe-4S ferredoxin-type domain-containing protein</fullName>
    </recommendedName>
</protein>
<keyword evidence="3" id="KW-1185">Reference proteome</keyword>
<dbReference type="PROSITE" id="PS51257">
    <property type="entry name" value="PROKAR_LIPOPROTEIN"/>
    <property type="match status" value="1"/>
</dbReference>
<evidence type="ECO:0000313" key="2">
    <source>
        <dbReference type="EMBL" id="MBE4751249.1"/>
    </source>
</evidence>
<gene>
    <name evidence="2" type="ORF">G4177_24030</name>
</gene>
<feature type="chain" id="PRO_5046265543" description="4Fe-4S ferredoxin-type domain-containing protein" evidence="1">
    <location>
        <begin position="25"/>
        <end position="99"/>
    </location>
</feature>
<name>A0ABR9PTJ4_9BACT</name>
<sequence length="99" mass="10254">MQTFFRLMAVLLVLTTGGVFQALAYATGVSAACSEEADEDCADCTASCGLCARCPQPASPTVEVLLPLAPTLVAEPVHAVIVHPVLSAPLTDVFQPPRA</sequence>
<reference evidence="2 3" key="1">
    <citation type="submission" date="2020-02" db="EMBL/GenBank/DDBJ databases">
        <authorList>
            <person name="Babadi Z.K."/>
            <person name="Risdian C."/>
            <person name="Ebrahimipour G.H."/>
            <person name="Wink J."/>
        </authorList>
    </citation>
    <scope>NUCLEOTIDE SEQUENCE [LARGE SCALE GENOMIC DNA]</scope>
    <source>
        <strain evidence="2 3">ZKHCc1 1396</strain>
    </source>
</reference>
<proteinExistence type="predicted"/>
<keyword evidence="1" id="KW-0732">Signal</keyword>
<dbReference type="Proteomes" id="UP001516472">
    <property type="component" value="Unassembled WGS sequence"/>
</dbReference>
<feature type="signal peptide" evidence="1">
    <location>
        <begin position="1"/>
        <end position="24"/>
    </location>
</feature>
<dbReference type="RefSeq" id="WP_193428443.1">
    <property type="nucleotide sequence ID" value="NZ_CBCSIP010000033.1"/>
</dbReference>
<accession>A0ABR9PTJ4</accession>